<dbReference type="InterPro" id="IPR018085">
    <property type="entry name" value="Ura-DNA_Glyclase_AS"/>
</dbReference>
<dbReference type="Gene3D" id="3.40.470.10">
    <property type="entry name" value="Uracil-DNA glycosylase-like domain"/>
    <property type="match status" value="1"/>
</dbReference>
<organism evidence="11 12">
    <name type="scientific">Massilia consociata</name>
    <dbReference type="NCBI Taxonomy" id="760117"/>
    <lineage>
        <taxon>Bacteria</taxon>
        <taxon>Pseudomonadati</taxon>
        <taxon>Pseudomonadota</taxon>
        <taxon>Betaproteobacteria</taxon>
        <taxon>Burkholderiales</taxon>
        <taxon>Oxalobacteraceae</taxon>
        <taxon>Telluria group</taxon>
        <taxon>Massilia</taxon>
    </lineage>
</organism>
<evidence type="ECO:0000256" key="2">
    <source>
        <dbReference type="ARBA" id="ARBA00002631"/>
    </source>
</evidence>
<proteinExistence type="inferred from homology"/>
<dbReference type="PROSITE" id="PS00130">
    <property type="entry name" value="U_DNA_GLYCOSYLASE"/>
    <property type="match status" value="1"/>
</dbReference>
<comment type="catalytic activity">
    <reaction evidence="1">
        <text>Hydrolyzes single-stranded DNA or mismatched double-stranded DNA and polynucleotides, releasing free uracil.</text>
        <dbReference type="EC" id="3.2.2.27"/>
    </reaction>
</comment>
<name>A0ABV6FNW1_9BURK</name>
<evidence type="ECO:0000313" key="11">
    <source>
        <dbReference type="EMBL" id="MFC0254690.1"/>
    </source>
</evidence>
<dbReference type="PANTHER" id="PTHR11264">
    <property type="entry name" value="URACIL-DNA GLYCOSYLASE"/>
    <property type="match status" value="1"/>
</dbReference>
<keyword evidence="8" id="KW-0234">DNA repair</keyword>
<dbReference type="CDD" id="cd10027">
    <property type="entry name" value="UDG-F1-like"/>
    <property type="match status" value="1"/>
</dbReference>
<dbReference type="EC" id="3.2.2.27" evidence="4"/>
<dbReference type="InterPro" id="IPR036895">
    <property type="entry name" value="Uracil-DNA_glycosylase-like_sf"/>
</dbReference>
<dbReference type="InterPro" id="IPR002043">
    <property type="entry name" value="UDG_fam1"/>
</dbReference>
<evidence type="ECO:0000256" key="6">
    <source>
        <dbReference type="ARBA" id="ARBA00022763"/>
    </source>
</evidence>
<dbReference type="Proteomes" id="UP001589773">
    <property type="component" value="Unassembled WGS sequence"/>
</dbReference>
<evidence type="ECO:0000259" key="10">
    <source>
        <dbReference type="Pfam" id="PF03167"/>
    </source>
</evidence>
<feature type="domain" description="Uracil-DNA glycosylase-like" evidence="10">
    <location>
        <begin position="63"/>
        <end position="242"/>
    </location>
</feature>
<comment type="function">
    <text evidence="2">Excises uracil residues from the DNA which can arise as a result of misincorporation of dUMP residues by DNA polymerase or due to deamination of cytosine.</text>
</comment>
<evidence type="ECO:0000256" key="1">
    <source>
        <dbReference type="ARBA" id="ARBA00001400"/>
    </source>
</evidence>
<feature type="active site" description="Proton acceptor" evidence="9">
    <location>
        <position position="74"/>
    </location>
</feature>
<comment type="caution">
    <text evidence="11">The sequence shown here is derived from an EMBL/GenBank/DDBJ whole genome shotgun (WGS) entry which is preliminary data.</text>
</comment>
<protein>
    <recommendedName>
        <fullName evidence="5">Uracil-DNA glycosylase</fullName>
        <ecNumber evidence="4">3.2.2.27</ecNumber>
    </recommendedName>
</protein>
<evidence type="ECO:0000256" key="8">
    <source>
        <dbReference type="ARBA" id="ARBA00023204"/>
    </source>
</evidence>
<keyword evidence="6" id="KW-0227">DNA damage</keyword>
<evidence type="ECO:0000256" key="7">
    <source>
        <dbReference type="ARBA" id="ARBA00022801"/>
    </source>
</evidence>
<accession>A0ABV6FNW1</accession>
<evidence type="ECO:0000313" key="12">
    <source>
        <dbReference type="Proteomes" id="UP001589773"/>
    </source>
</evidence>
<dbReference type="SUPFAM" id="SSF52141">
    <property type="entry name" value="Uracil-DNA glycosylase-like"/>
    <property type="match status" value="1"/>
</dbReference>
<sequence>MEIEDTPFVFRLHPTWYAWLNEAQLLGPHFTKRMQLLLREIEVNKETLWPVHTRWLAAFEDDPEKIRVVLLGQDPYPTPHRATGHSFEIAGMADDSLRTIYAAIHRTYPMARIDYECGDLSHWRNQGVLLLNAALSVCGNRLRLVKKKGELVMQNRPRQMFKYWSRFTKGALRVLCERRPYLVFMLWGRPATNCHTLPKGPIKGHHGVTMSYHPSDLAQTVSNPANPPLNLFQSVAHFRQVNNLLQAHYLEPIDWSTLPP</sequence>
<evidence type="ECO:0000256" key="4">
    <source>
        <dbReference type="ARBA" id="ARBA00012030"/>
    </source>
</evidence>
<dbReference type="RefSeq" id="WP_379681935.1">
    <property type="nucleotide sequence ID" value="NZ_JBHLWP010000044.1"/>
</dbReference>
<comment type="similarity">
    <text evidence="3">Belongs to the uracil-DNA glycosylase (UDG) superfamily. UNG family.</text>
</comment>
<dbReference type="InterPro" id="IPR005122">
    <property type="entry name" value="Uracil-DNA_glycosylase-like"/>
</dbReference>
<keyword evidence="7" id="KW-0378">Hydrolase</keyword>
<reference evidence="11 12" key="1">
    <citation type="submission" date="2024-09" db="EMBL/GenBank/DDBJ databases">
        <authorList>
            <person name="Sun Q."/>
            <person name="Mori K."/>
        </authorList>
    </citation>
    <scope>NUCLEOTIDE SEQUENCE [LARGE SCALE GENOMIC DNA]</scope>
    <source>
        <strain evidence="11 12">CCM 7792</strain>
    </source>
</reference>
<evidence type="ECO:0000256" key="3">
    <source>
        <dbReference type="ARBA" id="ARBA00008184"/>
    </source>
</evidence>
<keyword evidence="12" id="KW-1185">Reference proteome</keyword>
<gene>
    <name evidence="11" type="ORF">ACFFJK_22685</name>
</gene>
<dbReference type="EMBL" id="JBHLWP010000044">
    <property type="protein sequence ID" value="MFC0254690.1"/>
    <property type="molecule type" value="Genomic_DNA"/>
</dbReference>
<evidence type="ECO:0000256" key="5">
    <source>
        <dbReference type="ARBA" id="ARBA00018429"/>
    </source>
</evidence>
<dbReference type="Pfam" id="PF03167">
    <property type="entry name" value="UDG"/>
    <property type="match status" value="1"/>
</dbReference>
<dbReference type="PANTHER" id="PTHR11264:SF0">
    <property type="entry name" value="URACIL-DNA GLYCOSYLASE"/>
    <property type="match status" value="1"/>
</dbReference>
<evidence type="ECO:0000256" key="9">
    <source>
        <dbReference type="PROSITE-ProRule" id="PRU10072"/>
    </source>
</evidence>